<evidence type="ECO:0000256" key="5">
    <source>
        <dbReference type="ARBA" id="ARBA00023002"/>
    </source>
</evidence>
<evidence type="ECO:0000256" key="1">
    <source>
        <dbReference type="ARBA" id="ARBA00022450"/>
    </source>
</evidence>
<dbReference type="InterPro" id="IPR014031">
    <property type="entry name" value="Ketoacyl_synth_C"/>
</dbReference>
<dbReference type="Pfam" id="PF02801">
    <property type="entry name" value="Ketoacyl-synt_C"/>
    <property type="match status" value="1"/>
</dbReference>
<dbReference type="InterPro" id="IPR050091">
    <property type="entry name" value="PKS_NRPS_Biosynth_Enz"/>
</dbReference>
<dbReference type="SUPFAM" id="SSF55048">
    <property type="entry name" value="Probable ACP-binding domain of malonyl-CoA ACP transacylase"/>
    <property type="match status" value="1"/>
</dbReference>
<dbReference type="Gene3D" id="3.40.47.10">
    <property type="match status" value="1"/>
</dbReference>
<gene>
    <name evidence="13" type="ORF">HII31_03771</name>
</gene>
<dbReference type="Gene3D" id="1.10.1200.10">
    <property type="entry name" value="ACP-like"/>
    <property type="match status" value="1"/>
</dbReference>
<dbReference type="Pfam" id="PF23114">
    <property type="entry name" value="NAD-bd_HRPKS_sdrA"/>
    <property type="match status" value="1"/>
</dbReference>
<dbReference type="SMART" id="SM00825">
    <property type="entry name" value="PKS_KS"/>
    <property type="match status" value="1"/>
</dbReference>
<dbReference type="PROSITE" id="PS50075">
    <property type="entry name" value="CARRIER"/>
    <property type="match status" value="1"/>
</dbReference>
<dbReference type="InterPro" id="IPR009081">
    <property type="entry name" value="PP-bd_ACP"/>
</dbReference>
<feature type="domain" description="Ketosynthase family 3 (KS3)" evidence="11">
    <location>
        <begin position="57"/>
        <end position="481"/>
    </location>
</feature>
<organism evidence="13 14">
    <name type="scientific">Pseudocercospora fuligena</name>
    <dbReference type="NCBI Taxonomy" id="685502"/>
    <lineage>
        <taxon>Eukaryota</taxon>
        <taxon>Fungi</taxon>
        <taxon>Dikarya</taxon>
        <taxon>Ascomycota</taxon>
        <taxon>Pezizomycotina</taxon>
        <taxon>Dothideomycetes</taxon>
        <taxon>Dothideomycetidae</taxon>
        <taxon>Mycosphaerellales</taxon>
        <taxon>Mycosphaerellaceae</taxon>
        <taxon>Pseudocercospora</taxon>
    </lineage>
</organism>
<keyword evidence="3" id="KW-0808">Transferase</keyword>
<evidence type="ECO:0000256" key="7">
    <source>
        <dbReference type="ARBA" id="ARBA00023315"/>
    </source>
</evidence>
<evidence type="ECO:0000256" key="9">
    <source>
        <dbReference type="SAM" id="MobiDB-lite"/>
    </source>
</evidence>
<dbReference type="GO" id="GO:0006633">
    <property type="term" value="P:fatty acid biosynthetic process"/>
    <property type="evidence" value="ECO:0007669"/>
    <property type="project" value="TreeGrafter"/>
</dbReference>
<dbReference type="GO" id="GO:0031177">
    <property type="term" value="F:phosphopantetheine binding"/>
    <property type="evidence" value="ECO:0007669"/>
    <property type="project" value="InterPro"/>
</dbReference>
<name>A0A8H6RP39_9PEZI</name>
<dbReference type="CDD" id="cd00833">
    <property type="entry name" value="PKS"/>
    <property type="match status" value="1"/>
</dbReference>
<dbReference type="SUPFAM" id="SSF47336">
    <property type="entry name" value="ACP-like"/>
    <property type="match status" value="1"/>
</dbReference>
<dbReference type="InterPro" id="IPR029063">
    <property type="entry name" value="SAM-dependent_MTases_sf"/>
</dbReference>
<dbReference type="InterPro" id="IPR013968">
    <property type="entry name" value="PKS_KR"/>
</dbReference>
<feature type="region of interest" description="N-terminal hotdog fold" evidence="8">
    <location>
        <begin position="974"/>
        <end position="1110"/>
    </location>
</feature>
<dbReference type="PROSITE" id="PS52004">
    <property type="entry name" value="KS3_2"/>
    <property type="match status" value="1"/>
</dbReference>
<reference evidence="13" key="1">
    <citation type="submission" date="2020-04" db="EMBL/GenBank/DDBJ databases">
        <title>Draft genome resource of the tomato pathogen Pseudocercospora fuligena.</title>
        <authorList>
            <person name="Zaccaron A."/>
        </authorList>
    </citation>
    <scope>NUCLEOTIDE SEQUENCE</scope>
    <source>
        <strain evidence="13">PF001</strain>
    </source>
</reference>
<dbReference type="Pfam" id="PF13602">
    <property type="entry name" value="ADH_zinc_N_2"/>
    <property type="match status" value="1"/>
</dbReference>
<keyword evidence="7" id="KW-0012">Acyltransferase</keyword>
<dbReference type="Gene3D" id="3.90.180.10">
    <property type="entry name" value="Medium-chain alcohol dehydrogenases, catalytic domain"/>
    <property type="match status" value="1"/>
</dbReference>
<evidence type="ECO:0000313" key="14">
    <source>
        <dbReference type="Proteomes" id="UP000660729"/>
    </source>
</evidence>
<dbReference type="Gene3D" id="3.30.70.3290">
    <property type="match status" value="1"/>
</dbReference>
<evidence type="ECO:0000313" key="13">
    <source>
        <dbReference type="EMBL" id="KAF7194934.1"/>
    </source>
</evidence>
<dbReference type="InterPro" id="IPR014043">
    <property type="entry name" value="Acyl_transferase_dom"/>
</dbReference>
<dbReference type="GO" id="GO:0004312">
    <property type="term" value="F:fatty acid synthase activity"/>
    <property type="evidence" value="ECO:0007669"/>
    <property type="project" value="TreeGrafter"/>
</dbReference>
<dbReference type="GO" id="GO:1901336">
    <property type="term" value="P:lactone biosynthetic process"/>
    <property type="evidence" value="ECO:0007669"/>
    <property type="project" value="UniProtKB-ARBA"/>
</dbReference>
<dbReference type="OrthoDB" id="329835at2759"/>
<dbReference type="InterPro" id="IPR014030">
    <property type="entry name" value="Ketoacyl_synth_N"/>
</dbReference>
<evidence type="ECO:0000256" key="2">
    <source>
        <dbReference type="ARBA" id="ARBA00022553"/>
    </source>
</evidence>
<sequence length="2578" mass="283596">MCCKAKSSPVQPSSRLQIIRNTNWNSFQQFYHHKVSINMAEQQQSDCLRNRARERIGGGVAIIGISCRFAGASSPHQLWENISTGKDCWSEIPRSRFAVESLFHPDQERTDRHHIRGGYFIDEDPMAFDAAFFNVSTEAAQAMDPQLRASMEGVYEALEDAGIPLEKLAGTNTSVFSGTFGRDYSDRLIKDPETLPPSFFVGNGAAMYSNRISHFFDLKGPSVTTDTGCSGSMAALHLAAQTIFHGESDMSIVAVAQYMLNHDLLVALSNLGVLGRDGRCYSWDSRAQGYGRGEGMAVVILKRLDYALRDKDHIYSVILETAMNQDGKTSTLTSPSADAQVNLINDCYSKAGLKLSDTPYVEAHMTGTPTGDPIEAEAIARTFGAARAPGHPVYVGSVKPNIGHTEPVSGLAALLKTALMLHNGHIPPHLNFKEPNPSIPLREWNLQLAMSLTPWPRNGFLRASINNFGYGGTNVHAILESAEAHVKRAIVAESEVEEDSQRSAATIKKLGGRYVLVVSSKHQAGVIAMKKQLAEYVHARCEAKPTFRLCDLAYTLGQRRSLWNWTFAVSVANNGELISRLQDQYLEPMKALAQPPRVGFIFTGQGAQWHAMGRELLLCYPVFAASMRRASDILQTTYGASFALYDEFFRDETTTRMDSPDVSQPATVALQLCLVDLLRSWNINPSAVVSHSSGEISAAYAAGVLTAEEAIGVAFCRGLLTSTTTDKDGGMMAVRLGPDEVAEYLSHATKGKVIVACINSPSSITLSGDVAALNQVAQELEDDGISFRKLNVRLAYHSHHMQAFASGYDKELASILPSTPRVSCVPFASPTTGSMIQSSDAAFGSSHWVMNLVSPVLFSAALSAMVEEVKLDVLLEIGPHSTLSGAVRETLRTNAPAYLSCLRRSVDAVETIQQMTCSLLVRGSPVALAEVNSNLYENPKAVSGLPTYVWDHTNTYVHEPRASRENRYRKAPPHELLGSPIPGTVGKMPAWRNFLRLHDLPWLADHQLESQVVFPAAGYISMAIEAVRQVVAVDEKSRTPYRYHLRDVDVANALVVPPDTDGAEVFFTLRECDEKELDHVGWYSFEVSSTRQGAWTQHCVGLVMADWTDPPTMDKASVARQDSARQLSPASSDSGVAEEVEEMFTSMRATGIYHGPAFQNLIKSTGSGNSSLTDFKLSPNAIKDEYIVHPTTIDSVFQTCYFSVPSELRRKSMTVPRSIRDITVSAAVSRYHVLSSKMTLEVTTRHGFILDGAVSHAESPERPVVQVEGFHLQNVPLAQTESELAPRLHSKFRWEMDVLDDLPSCVKESMAIHLNDKQLAYERDLQETAYHTMTQALDDLQEIDNADWQDHHKRYYQWIQDAVNTIREGKLQYSQELNCDSWLSRTPDEIVDLFDLVSNRDAGGELLYKIGSRLSDIIRGAVTPLELMMEDGLLQRYYSTLPLFLNGYTQLRKVVELYASKYPGAKVLEIGAGTGGATLSVFQAFAARAEQSTGTLLGHYDYTDISADFFVTAREKFRAQRSKMTFRKLDIEQDPCAQGFEEAAYDLVIASQVLHATKSLTGTLANVRRLLKRTGKLVFLEGVRHRHDHELIFGTLPGWWLSEDPERQNGAIATVALWDTALKSSGFSGVDFQALDCEEPEANVSSVLVASAVDSPSWPFSIGIIYDSSTSELCLESLTQMIRDNVGFEPFRGLLGDIEIRDDSIYLVAVEMTRSVIGAFDQSDFQRAQALLTNSKGVLWIGRGAGMGNETPLRAAIQGVLRTLRREDHSKRHVLLDLDPNEDVWTTRTVDLVQHVFRQSFDYNNADSMDWEYAVRGPLLFVPRLYPDRALDLACSGVHAAIRSSPWSRAGRDLIYEVPLNAAGFVEDIIFEETKPSITESAVPRNMVEIEPAAFGVNFQDLAIAQGLVDNFSVPTHELAGVVKRLGPGAEQSGLRIGDRVCGAGRGPFASTSRAWWHNLIKIPDDMSYEEGASFAIVYLTAYIGIVHTARLEKGESILIHSAAGGVGQAAIMLAQHLGAEIFATCGSVEKRRFLRERYGIPDDHIFSSRDKSFASGIMEKRAGQGVHVVLNSLAGPLLKATWECVARFGRFIEIGKVDLQAAKRLSLAPFARNITMAGVDLVQYSEFRGQVIQDSLVQLIRLYSEGAIRSVYPVTPFPVSKMKEALQFMQKGIHMGKIVIVVHPQEMLDVKVIPPRLDLPSIRMTHLVVGGLTGIGVTIVSWMIHNGAKHVLAVSRNAEARPSAAILKKEAREHGCSLLVMNCDIVNEVSLQEAIKFVADQGFPAIGGVVQAAMVLEDSVLERMTFAQWQKAVRPKIEGTLNLHNHLENLAYFIMLSSASSVTGNISQANYAAGNAFQDSLARHRTAQGKPALSINLGPVEDVGYVAEQGEKAKELVNQGVTSIMLPIENVLRLIAHGITRPLSDSVDESQIVTCFPSYDRLPKDDNLLEDRRFGTLRLGDAGDEATNDGDTQQESHVESILQQLVHQGQSLPEAESSQLVYRLIVAQVAELFGIGPSEIDAQSPLSAIGMDSLVAVRFRNWLGNSVKARFAVFEILQSPSLLDFTKQVAARSNLVK</sequence>
<dbReference type="InterPro" id="IPR049552">
    <property type="entry name" value="PKS_DH_N"/>
</dbReference>
<dbReference type="SMART" id="SM00826">
    <property type="entry name" value="PKS_DH"/>
    <property type="match status" value="1"/>
</dbReference>
<dbReference type="InterPro" id="IPR042104">
    <property type="entry name" value="PKS_dehydratase_sf"/>
</dbReference>
<dbReference type="InterPro" id="IPR020807">
    <property type="entry name" value="PKS_DH"/>
</dbReference>
<dbReference type="Pfam" id="PF16197">
    <property type="entry name" value="KAsynt_C_assoc"/>
    <property type="match status" value="1"/>
</dbReference>
<dbReference type="PANTHER" id="PTHR43775">
    <property type="entry name" value="FATTY ACID SYNTHASE"/>
    <property type="match status" value="1"/>
</dbReference>
<dbReference type="GO" id="GO:0044550">
    <property type="term" value="P:secondary metabolite biosynthetic process"/>
    <property type="evidence" value="ECO:0007669"/>
    <property type="project" value="TreeGrafter"/>
</dbReference>
<dbReference type="InterPro" id="IPR011032">
    <property type="entry name" value="GroES-like_sf"/>
</dbReference>
<dbReference type="InterPro" id="IPR016036">
    <property type="entry name" value="Malonyl_transacylase_ACP-bd"/>
</dbReference>
<dbReference type="Gene3D" id="3.40.366.10">
    <property type="entry name" value="Malonyl-Coenzyme A Acyl Carrier Protein, domain 2"/>
    <property type="match status" value="1"/>
</dbReference>
<keyword evidence="2" id="KW-0597">Phosphoprotein</keyword>
<evidence type="ECO:0000256" key="3">
    <source>
        <dbReference type="ARBA" id="ARBA00022679"/>
    </source>
</evidence>
<dbReference type="SUPFAM" id="SSF50129">
    <property type="entry name" value="GroES-like"/>
    <property type="match status" value="1"/>
</dbReference>
<dbReference type="SMART" id="SM00827">
    <property type="entry name" value="PKS_AT"/>
    <property type="match status" value="1"/>
</dbReference>
<dbReference type="Pfam" id="PF08240">
    <property type="entry name" value="ADH_N"/>
    <property type="match status" value="1"/>
</dbReference>
<dbReference type="CDD" id="cd02440">
    <property type="entry name" value="AdoMet_MTases"/>
    <property type="match status" value="1"/>
</dbReference>
<dbReference type="Pfam" id="PF08242">
    <property type="entry name" value="Methyltransf_12"/>
    <property type="match status" value="1"/>
</dbReference>
<feature type="domain" description="Carrier" evidence="10">
    <location>
        <begin position="2497"/>
        <end position="2574"/>
    </location>
</feature>
<dbReference type="SUPFAM" id="SSF52151">
    <property type="entry name" value="FabD/lysophospholipase-like"/>
    <property type="match status" value="1"/>
</dbReference>
<dbReference type="Gene3D" id="3.40.50.720">
    <property type="entry name" value="NAD(P)-binding Rossmann-like Domain"/>
    <property type="match status" value="1"/>
</dbReference>
<keyword evidence="1" id="KW-0596">Phosphopantetheine</keyword>
<feature type="domain" description="PKS/mFAS DH" evidence="12">
    <location>
        <begin position="974"/>
        <end position="1281"/>
    </location>
</feature>
<dbReference type="Pfam" id="PF21089">
    <property type="entry name" value="PKS_DH_N"/>
    <property type="match status" value="1"/>
</dbReference>
<comment type="caution">
    <text evidence="13">The sequence shown here is derived from an EMBL/GenBank/DDBJ whole genome shotgun (WGS) entry which is preliminary data.</text>
</comment>
<dbReference type="SMART" id="SM00823">
    <property type="entry name" value="PKS_PP"/>
    <property type="match status" value="1"/>
</dbReference>
<dbReference type="InterPro" id="IPR001227">
    <property type="entry name" value="Ac_transferase_dom_sf"/>
</dbReference>
<keyword evidence="6" id="KW-0511">Multifunctional enzyme</keyword>
<keyword evidence="5" id="KW-0560">Oxidoreductase</keyword>
<dbReference type="SUPFAM" id="SSF51735">
    <property type="entry name" value="NAD(P)-binding Rossmann-fold domains"/>
    <property type="match status" value="2"/>
</dbReference>
<evidence type="ECO:0000256" key="4">
    <source>
        <dbReference type="ARBA" id="ARBA00022857"/>
    </source>
</evidence>
<dbReference type="InterPro" id="IPR049551">
    <property type="entry name" value="PKS_DH_C"/>
</dbReference>
<dbReference type="Pfam" id="PF14765">
    <property type="entry name" value="PS-DH"/>
    <property type="match status" value="1"/>
</dbReference>
<evidence type="ECO:0000256" key="8">
    <source>
        <dbReference type="PROSITE-ProRule" id="PRU01363"/>
    </source>
</evidence>
<dbReference type="InterPro" id="IPR013217">
    <property type="entry name" value="Methyltransf_12"/>
</dbReference>
<feature type="region of interest" description="Disordered" evidence="9">
    <location>
        <begin position="1113"/>
        <end position="1138"/>
    </location>
</feature>
<accession>A0A8H6RP39</accession>
<proteinExistence type="predicted"/>
<dbReference type="Pfam" id="PF00109">
    <property type="entry name" value="ketoacyl-synt"/>
    <property type="match status" value="1"/>
</dbReference>
<dbReference type="Gene3D" id="3.10.129.110">
    <property type="entry name" value="Polyketide synthase dehydratase"/>
    <property type="match status" value="1"/>
</dbReference>
<dbReference type="Pfam" id="PF08659">
    <property type="entry name" value="KR"/>
    <property type="match status" value="1"/>
</dbReference>
<dbReference type="SMART" id="SM00822">
    <property type="entry name" value="PKS_KR"/>
    <property type="match status" value="1"/>
</dbReference>
<dbReference type="InterPro" id="IPR016039">
    <property type="entry name" value="Thiolase-like"/>
</dbReference>
<keyword evidence="14" id="KW-1185">Reference proteome</keyword>
<dbReference type="GO" id="GO:0016491">
    <property type="term" value="F:oxidoreductase activity"/>
    <property type="evidence" value="ECO:0007669"/>
    <property type="project" value="UniProtKB-KW"/>
</dbReference>
<dbReference type="InterPro" id="IPR013154">
    <property type="entry name" value="ADH-like_N"/>
</dbReference>
<dbReference type="InterPro" id="IPR016035">
    <property type="entry name" value="Acyl_Trfase/lysoPLipase"/>
</dbReference>
<dbReference type="SUPFAM" id="SSF53901">
    <property type="entry name" value="Thiolase-like"/>
    <property type="match status" value="1"/>
</dbReference>
<dbReference type="InterPro" id="IPR036736">
    <property type="entry name" value="ACP-like_sf"/>
</dbReference>
<feature type="active site" description="Proton acceptor; for dehydratase activity" evidence="8">
    <location>
        <position position="1006"/>
    </location>
</feature>
<dbReference type="Gene3D" id="3.40.50.150">
    <property type="entry name" value="Vaccinia Virus protein VP39"/>
    <property type="match status" value="1"/>
</dbReference>
<dbReference type="Proteomes" id="UP000660729">
    <property type="component" value="Unassembled WGS sequence"/>
</dbReference>
<dbReference type="CDD" id="cd05195">
    <property type="entry name" value="enoyl_red"/>
    <property type="match status" value="1"/>
</dbReference>
<evidence type="ECO:0000256" key="6">
    <source>
        <dbReference type="ARBA" id="ARBA00023268"/>
    </source>
</evidence>
<dbReference type="EMBL" id="JABCIY010000047">
    <property type="protein sequence ID" value="KAF7194934.1"/>
    <property type="molecule type" value="Genomic_DNA"/>
</dbReference>
<evidence type="ECO:0000259" key="11">
    <source>
        <dbReference type="PROSITE" id="PS52004"/>
    </source>
</evidence>
<dbReference type="InterPro" id="IPR036291">
    <property type="entry name" value="NAD(P)-bd_dom_sf"/>
</dbReference>
<evidence type="ECO:0000259" key="12">
    <source>
        <dbReference type="PROSITE" id="PS52019"/>
    </source>
</evidence>
<feature type="active site" description="Proton donor; for dehydratase activity" evidence="8">
    <location>
        <position position="1194"/>
    </location>
</feature>
<dbReference type="SMART" id="SM00829">
    <property type="entry name" value="PKS_ER"/>
    <property type="match status" value="1"/>
</dbReference>
<feature type="region of interest" description="C-terminal hotdog fold" evidence="8">
    <location>
        <begin position="1132"/>
        <end position="1281"/>
    </location>
</feature>
<dbReference type="InterPro" id="IPR020806">
    <property type="entry name" value="PKS_PP-bd"/>
</dbReference>
<feature type="compositionally biased region" description="Polar residues" evidence="9">
    <location>
        <begin position="1124"/>
        <end position="1134"/>
    </location>
</feature>
<dbReference type="InterPro" id="IPR057326">
    <property type="entry name" value="KR_dom"/>
</dbReference>
<dbReference type="InterPro" id="IPR032821">
    <property type="entry name" value="PKS_assoc"/>
</dbReference>
<evidence type="ECO:0000259" key="10">
    <source>
        <dbReference type="PROSITE" id="PS50075"/>
    </source>
</evidence>
<dbReference type="Pfam" id="PF00698">
    <property type="entry name" value="Acyl_transf_1"/>
    <property type="match status" value="1"/>
</dbReference>
<dbReference type="InterPro" id="IPR056501">
    <property type="entry name" value="NAD-bd_HRPKS_sdrA"/>
</dbReference>
<dbReference type="InterPro" id="IPR020843">
    <property type="entry name" value="ER"/>
</dbReference>
<dbReference type="InterPro" id="IPR049900">
    <property type="entry name" value="PKS_mFAS_DH"/>
</dbReference>
<keyword evidence="4" id="KW-0521">NADP</keyword>
<dbReference type="Pfam" id="PF23297">
    <property type="entry name" value="ACP_SdgA_C"/>
    <property type="match status" value="1"/>
</dbReference>
<protein>
    <submittedName>
        <fullName evidence="13">Highly reducing polyketide synthase pks5</fullName>
    </submittedName>
</protein>
<dbReference type="InterPro" id="IPR020841">
    <property type="entry name" value="PKS_Beta-ketoAc_synthase_dom"/>
</dbReference>
<dbReference type="PANTHER" id="PTHR43775:SF29">
    <property type="entry name" value="ASPERFURANONE POLYKETIDE SYNTHASE AFOG-RELATED"/>
    <property type="match status" value="1"/>
</dbReference>
<dbReference type="FunFam" id="3.40.50.720:FF:000209">
    <property type="entry name" value="Polyketide synthase Pks12"/>
    <property type="match status" value="1"/>
</dbReference>
<dbReference type="SUPFAM" id="SSF53335">
    <property type="entry name" value="S-adenosyl-L-methionine-dependent methyltransferases"/>
    <property type="match status" value="1"/>
</dbReference>
<dbReference type="PROSITE" id="PS52019">
    <property type="entry name" value="PKS_MFAS_DH"/>
    <property type="match status" value="1"/>
</dbReference>